<sequence>MNLSLFMHFLRKSAGRVGKVMLQKLGYGKSEDWHMIWKTLWISLFM</sequence>
<reference evidence="1" key="1">
    <citation type="submission" date="2014-09" db="EMBL/GenBank/DDBJ databases">
        <authorList>
            <person name="Magalhaes I.L.F."/>
            <person name="Oliveira U."/>
            <person name="Santos F.R."/>
            <person name="Vidigal T.H.D.A."/>
            <person name="Brescovit A.D."/>
            <person name="Santos A.J."/>
        </authorList>
    </citation>
    <scope>NUCLEOTIDE SEQUENCE</scope>
    <source>
        <tissue evidence="1">Shoot tissue taken approximately 20 cm above the soil surface</tissue>
    </source>
</reference>
<reference evidence="1" key="2">
    <citation type="journal article" date="2015" name="Data Brief">
        <title>Shoot transcriptome of the giant reed, Arundo donax.</title>
        <authorList>
            <person name="Barrero R.A."/>
            <person name="Guerrero F.D."/>
            <person name="Moolhuijzen P."/>
            <person name="Goolsby J.A."/>
            <person name="Tidwell J."/>
            <person name="Bellgard S.E."/>
            <person name="Bellgard M.I."/>
        </authorList>
    </citation>
    <scope>NUCLEOTIDE SEQUENCE</scope>
    <source>
        <tissue evidence="1">Shoot tissue taken approximately 20 cm above the soil surface</tissue>
    </source>
</reference>
<dbReference type="EMBL" id="GBRH01198829">
    <property type="protein sequence ID" value="JAD99066.1"/>
    <property type="molecule type" value="Transcribed_RNA"/>
</dbReference>
<protein>
    <submittedName>
        <fullName evidence="1">Uncharacterized protein</fullName>
    </submittedName>
</protein>
<proteinExistence type="predicted"/>
<name>A0A0A9EG79_ARUDO</name>
<dbReference type="AlphaFoldDB" id="A0A0A9EG79"/>
<organism evidence="1">
    <name type="scientific">Arundo donax</name>
    <name type="common">Giant reed</name>
    <name type="synonym">Donax arundinaceus</name>
    <dbReference type="NCBI Taxonomy" id="35708"/>
    <lineage>
        <taxon>Eukaryota</taxon>
        <taxon>Viridiplantae</taxon>
        <taxon>Streptophyta</taxon>
        <taxon>Embryophyta</taxon>
        <taxon>Tracheophyta</taxon>
        <taxon>Spermatophyta</taxon>
        <taxon>Magnoliopsida</taxon>
        <taxon>Liliopsida</taxon>
        <taxon>Poales</taxon>
        <taxon>Poaceae</taxon>
        <taxon>PACMAD clade</taxon>
        <taxon>Arundinoideae</taxon>
        <taxon>Arundineae</taxon>
        <taxon>Arundo</taxon>
    </lineage>
</organism>
<evidence type="ECO:0000313" key="1">
    <source>
        <dbReference type="EMBL" id="JAD99066.1"/>
    </source>
</evidence>
<accession>A0A0A9EG79</accession>